<dbReference type="Gene3D" id="2.130.10.10">
    <property type="entry name" value="YVTN repeat-like/Quinoprotein amine dehydrogenase"/>
    <property type="match status" value="2"/>
</dbReference>
<dbReference type="SMART" id="SM00320">
    <property type="entry name" value="WD40"/>
    <property type="match status" value="3"/>
</dbReference>
<dbReference type="PANTHER" id="PTHR22847:SF637">
    <property type="entry name" value="WD REPEAT DOMAIN 5B"/>
    <property type="match status" value="1"/>
</dbReference>
<dbReference type="InterPro" id="IPR011047">
    <property type="entry name" value="Quinoprotein_ADH-like_sf"/>
</dbReference>
<proteinExistence type="predicted"/>
<protein>
    <submittedName>
        <fullName evidence="4">Uncharacterized protein</fullName>
    </submittedName>
</protein>
<name>A0A1W0E513_9MICR</name>
<dbReference type="OrthoDB" id="407922at2759"/>
<evidence type="ECO:0000256" key="3">
    <source>
        <dbReference type="PROSITE-ProRule" id="PRU00221"/>
    </source>
</evidence>
<dbReference type="SUPFAM" id="SSF50978">
    <property type="entry name" value="WD40 repeat-like"/>
    <property type="match status" value="1"/>
</dbReference>
<evidence type="ECO:0000313" key="4">
    <source>
        <dbReference type="EMBL" id="OQS54324.1"/>
    </source>
</evidence>
<dbReference type="VEuPathDB" id="MicrosporidiaDB:EHP00_1029"/>
<comment type="caution">
    <text evidence="4">The sequence shown here is derived from an EMBL/GenBank/DDBJ whole genome shotgun (WGS) entry which is preliminary data.</text>
</comment>
<evidence type="ECO:0000256" key="2">
    <source>
        <dbReference type="ARBA" id="ARBA00022737"/>
    </source>
</evidence>
<dbReference type="SUPFAM" id="SSF50998">
    <property type="entry name" value="Quinoprotein alcohol dehydrogenase-like"/>
    <property type="match status" value="1"/>
</dbReference>
<feature type="repeat" description="WD" evidence="3">
    <location>
        <begin position="464"/>
        <end position="505"/>
    </location>
</feature>
<dbReference type="EMBL" id="MNPJ01000020">
    <property type="protein sequence ID" value="OQS54324.1"/>
    <property type="molecule type" value="Genomic_DNA"/>
</dbReference>
<dbReference type="Pfam" id="PF00400">
    <property type="entry name" value="WD40"/>
    <property type="match status" value="1"/>
</dbReference>
<evidence type="ECO:0000313" key="5">
    <source>
        <dbReference type="Proteomes" id="UP000192758"/>
    </source>
</evidence>
<dbReference type="Proteomes" id="UP000192758">
    <property type="component" value="Unassembled WGS sequence"/>
</dbReference>
<dbReference type="AlphaFoldDB" id="A0A1W0E513"/>
<dbReference type="GO" id="GO:1990234">
    <property type="term" value="C:transferase complex"/>
    <property type="evidence" value="ECO:0007669"/>
    <property type="project" value="UniProtKB-ARBA"/>
</dbReference>
<dbReference type="InterPro" id="IPR001680">
    <property type="entry name" value="WD40_rpt"/>
</dbReference>
<dbReference type="InterPro" id="IPR015943">
    <property type="entry name" value="WD40/YVTN_repeat-like_dom_sf"/>
</dbReference>
<evidence type="ECO:0000256" key="1">
    <source>
        <dbReference type="ARBA" id="ARBA00022574"/>
    </source>
</evidence>
<accession>A0A1W0E513</accession>
<dbReference type="PROSITE" id="PS50082">
    <property type="entry name" value="WD_REPEATS_2"/>
    <property type="match status" value="1"/>
</dbReference>
<dbReference type="PANTHER" id="PTHR22847">
    <property type="entry name" value="WD40 REPEAT PROTEIN"/>
    <property type="match status" value="1"/>
</dbReference>
<dbReference type="STRING" id="646526.A0A1W0E513"/>
<gene>
    <name evidence="4" type="ORF">EHP00_1029</name>
</gene>
<reference evidence="4 5" key="1">
    <citation type="journal article" date="2017" name="Environ. Microbiol.">
        <title>Decay of the glycolytic pathway and adaptation to intranuclear parasitism within Enterocytozoonidae microsporidia.</title>
        <authorList>
            <person name="Wiredu Boakye D."/>
            <person name="Jaroenlak P."/>
            <person name="Prachumwat A."/>
            <person name="Williams T.A."/>
            <person name="Bateman K.S."/>
            <person name="Itsathitphaisarn O."/>
            <person name="Sritunyalucksana K."/>
            <person name="Paszkiewicz K.H."/>
            <person name="Moore K.A."/>
            <person name="Stentiford G.D."/>
            <person name="Williams B.A."/>
        </authorList>
    </citation>
    <scope>NUCLEOTIDE SEQUENCE [LARGE SCALE GENOMIC DNA]</scope>
    <source>
        <strain evidence="4 5">TH1</strain>
    </source>
</reference>
<sequence>MKEKSLMIPKFEFSRHIGQFINNASKAKIFNDFLFLSLDQRVYQYHINSKELVKIYGSIDQNISSFFIDNDCILLGCSGGILETIFYSSSSQNHTLRMHKKRITKCIKINNLIISGSKDGFISIYNIMDEKTDFVSIEAAVVDFYYSDNILWVATGNKTIKKYVVQNGKYTCNHIIQFDDFLSFLVFKTKEIFCITHKGSSFLIDLDSLQVKSFNVFKKTRTVNCEKNTLLIHCASSVHVFSVKDERFGFSNEKKHKTTQDDLMVLINKENLNKKDNNEINFLSISSSNKFYTWKTAEDYQINKKDSFWHEGPILNAFEENDILYTISKDTLCVWNVYENISLINKIKLKNCINFILTDKQIFILTQESFSVIYALNKSTLEILEEHKIECSCFALYNNLVAICNKNKLTIYVDFKDQIASFILPDIAVNCLFGSDGKLFVSCLDAKVYLIQCQGSDIKILMTFYGHSLPVKTMVFEENNNILFTFGADKTIKIWGLDFGECRKTVTSDFGTNVIFIDKEELVWMYQNNNKINIVSGFNTIYHIKNESKEKTKLFLTKSFLLSTSESGLRVFNCLEDEYISNTAISNNNVEEKHLYKNTFMTNYDTYERFEMFLEKLQESSFSQNFETSDSLNGLNKNTNSIVLEFVGFLDCKSFVEITQLLYILEDENVFLLLNVIYLSLKDNLIFCSRFYSELYKIHRTTIEKYILLEELKKALKENLISLRDKIGINWANIILETDGVYEKE</sequence>
<keyword evidence="2" id="KW-0677">Repeat</keyword>
<dbReference type="InterPro" id="IPR036322">
    <property type="entry name" value="WD40_repeat_dom_sf"/>
</dbReference>
<keyword evidence="1 3" id="KW-0853">WD repeat</keyword>
<organism evidence="4 5">
    <name type="scientific">Ecytonucleospora hepatopenaei</name>
    <dbReference type="NCBI Taxonomy" id="646526"/>
    <lineage>
        <taxon>Eukaryota</taxon>
        <taxon>Fungi</taxon>
        <taxon>Fungi incertae sedis</taxon>
        <taxon>Microsporidia</taxon>
        <taxon>Enterocytozoonidae</taxon>
        <taxon>Ecytonucleospora</taxon>
    </lineage>
</organism>
<keyword evidence="5" id="KW-1185">Reference proteome</keyword>
<dbReference type="PROSITE" id="PS50294">
    <property type="entry name" value="WD_REPEATS_REGION"/>
    <property type="match status" value="1"/>
</dbReference>